<keyword evidence="1" id="KW-0812">Transmembrane</keyword>
<evidence type="ECO:0000256" key="1">
    <source>
        <dbReference type="SAM" id="Phobius"/>
    </source>
</evidence>
<protein>
    <submittedName>
        <fullName evidence="2">Uncharacterized protein</fullName>
    </submittedName>
</protein>
<feature type="transmembrane region" description="Helical" evidence="1">
    <location>
        <begin position="83"/>
        <end position="103"/>
    </location>
</feature>
<dbReference type="AlphaFoldDB" id="A0A067TA11"/>
<evidence type="ECO:0000313" key="2">
    <source>
        <dbReference type="EMBL" id="KDR80030.1"/>
    </source>
</evidence>
<organism evidence="2 3">
    <name type="scientific">Galerina marginata (strain CBS 339.88)</name>
    <dbReference type="NCBI Taxonomy" id="685588"/>
    <lineage>
        <taxon>Eukaryota</taxon>
        <taxon>Fungi</taxon>
        <taxon>Dikarya</taxon>
        <taxon>Basidiomycota</taxon>
        <taxon>Agaricomycotina</taxon>
        <taxon>Agaricomycetes</taxon>
        <taxon>Agaricomycetidae</taxon>
        <taxon>Agaricales</taxon>
        <taxon>Agaricineae</taxon>
        <taxon>Strophariaceae</taxon>
        <taxon>Galerina</taxon>
    </lineage>
</organism>
<name>A0A067TA11_GALM3</name>
<keyword evidence="1" id="KW-1133">Transmembrane helix</keyword>
<dbReference type="EMBL" id="KL142372">
    <property type="protein sequence ID" value="KDR80030.1"/>
    <property type="molecule type" value="Genomic_DNA"/>
</dbReference>
<accession>A0A067TA11</accession>
<dbReference type="Proteomes" id="UP000027222">
    <property type="component" value="Unassembled WGS sequence"/>
</dbReference>
<keyword evidence="1" id="KW-0472">Membrane</keyword>
<proteinExistence type="predicted"/>
<evidence type="ECO:0000313" key="3">
    <source>
        <dbReference type="Proteomes" id="UP000027222"/>
    </source>
</evidence>
<dbReference type="HOGENOM" id="CLU_2210260_0_0_1"/>
<sequence>MIIHHKYENQDIYALSCNKCQKPSNERGGKGDDSTRKCKERVLSSFLPSNLPRSIVPLLHTLNIPFSASPDRDGSILGFHSHLLLSACFVSVVSFLGLFVWLAREAI</sequence>
<keyword evidence="3" id="KW-1185">Reference proteome</keyword>
<gene>
    <name evidence="2" type="ORF">GALMADRAFT_116595</name>
</gene>
<reference evidence="3" key="1">
    <citation type="journal article" date="2014" name="Proc. Natl. Acad. Sci. U.S.A.">
        <title>Extensive sampling of basidiomycete genomes demonstrates inadequacy of the white-rot/brown-rot paradigm for wood decay fungi.</title>
        <authorList>
            <person name="Riley R."/>
            <person name="Salamov A.A."/>
            <person name="Brown D.W."/>
            <person name="Nagy L.G."/>
            <person name="Floudas D."/>
            <person name="Held B.W."/>
            <person name="Levasseur A."/>
            <person name="Lombard V."/>
            <person name="Morin E."/>
            <person name="Otillar R."/>
            <person name="Lindquist E.A."/>
            <person name="Sun H."/>
            <person name="LaButti K.M."/>
            <person name="Schmutz J."/>
            <person name="Jabbour D."/>
            <person name="Luo H."/>
            <person name="Baker S.E."/>
            <person name="Pisabarro A.G."/>
            <person name="Walton J.D."/>
            <person name="Blanchette R.A."/>
            <person name="Henrissat B."/>
            <person name="Martin F."/>
            <person name="Cullen D."/>
            <person name="Hibbett D.S."/>
            <person name="Grigoriev I.V."/>
        </authorList>
    </citation>
    <scope>NUCLEOTIDE SEQUENCE [LARGE SCALE GENOMIC DNA]</scope>
    <source>
        <strain evidence="3">CBS 339.88</strain>
    </source>
</reference>